<dbReference type="InterPro" id="IPR027417">
    <property type="entry name" value="P-loop_NTPase"/>
</dbReference>
<sequence>MSINWFYFSDTNADPGEIKSLLNKKQFSLVSTNQLANIHKDLSGYDQSVLFLKANSVFNVYELCQEISVRYPHVYIILIVPDNMENLKKAMHMGASDVLRFSYTTDEVKETIIQAIKYMEHRADKDRSGSFLKEKSRVITVSSPKGGVGRTSLTVNLALSLAKTERKVAVVDGNIQFGDIAMHFNEKPKRTIYEWVKEAYGRSNYTIDQYMVHHASGVSIFAAPPRPEFFEGITENHLKAAIEEMKKQFDVVLIDMPGYLSEIHMSCLDLADDILLVLTNNLPEIRTSKLYLETLEAINLQDKVKVIVNKSLKKQGVEEKKMEEILGTAIYLSIPDQGKVAAAAISTGIPFVLSNPRNPMSRSVFQLSEKLYKEEGSETVPTRKRVKRKFLMST</sequence>
<feature type="domain" description="AAA" evidence="1">
    <location>
        <begin position="137"/>
        <end position="285"/>
    </location>
</feature>
<dbReference type="RefSeq" id="WP_090745210.1">
    <property type="nucleotide sequence ID" value="NZ_FOBW01000007.1"/>
</dbReference>
<dbReference type="InterPro" id="IPR050625">
    <property type="entry name" value="ParA/MinD_ATPase"/>
</dbReference>
<dbReference type="PANTHER" id="PTHR43384:SF13">
    <property type="entry name" value="SLR0110 PROTEIN"/>
    <property type="match status" value="1"/>
</dbReference>
<dbReference type="EMBL" id="FOBW01000007">
    <property type="protein sequence ID" value="SEM94241.1"/>
    <property type="molecule type" value="Genomic_DNA"/>
</dbReference>
<dbReference type="Pfam" id="PF13614">
    <property type="entry name" value="AAA_31"/>
    <property type="match status" value="1"/>
</dbReference>
<dbReference type="Gene3D" id="3.40.50.300">
    <property type="entry name" value="P-loop containing nucleotide triphosphate hydrolases"/>
    <property type="match status" value="1"/>
</dbReference>
<dbReference type="AlphaFoldDB" id="A0A1H8CG35"/>
<dbReference type="PANTHER" id="PTHR43384">
    <property type="entry name" value="SEPTUM SITE-DETERMINING PROTEIN MIND HOMOLOG, CHLOROPLASTIC-RELATED"/>
    <property type="match status" value="1"/>
</dbReference>
<gene>
    <name evidence="2" type="ORF">SAMN05192533_10781</name>
</gene>
<keyword evidence="3" id="KW-1185">Reference proteome</keyword>
<proteinExistence type="predicted"/>
<dbReference type="GO" id="GO:0051782">
    <property type="term" value="P:negative regulation of cell division"/>
    <property type="evidence" value="ECO:0007669"/>
    <property type="project" value="TreeGrafter"/>
</dbReference>
<dbReference type="GO" id="GO:0009898">
    <property type="term" value="C:cytoplasmic side of plasma membrane"/>
    <property type="evidence" value="ECO:0007669"/>
    <property type="project" value="TreeGrafter"/>
</dbReference>
<dbReference type="InterPro" id="IPR025669">
    <property type="entry name" value="AAA_dom"/>
</dbReference>
<name>A0A1H8CG35_9BACI</name>
<dbReference type="Proteomes" id="UP000198553">
    <property type="component" value="Unassembled WGS sequence"/>
</dbReference>
<dbReference type="GO" id="GO:0016887">
    <property type="term" value="F:ATP hydrolysis activity"/>
    <property type="evidence" value="ECO:0007669"/>
    <property type="project" value="TreeGrafter"/>
</dbReference>
<organism evidence="2 3">
    <name type="scientific">Mesobacillus persicus</name>
    <dbReference type="NCBI Taxonomy" id="930146"/>
    <lineage>
        <taxon>Bacteria</taxon>
        <taxon>Bacillati</taxon>
        <taxon>Bacillota</taxon>
        <taxon>Bacilli</taxon>
        <taxon>Bacillales</taxon>
        <taxon>Bacillaceae</taxon>
        <taxon>Mesobacillus</taxon>
    </lineage>
</organism>
<evidence type="ECO:0000259" key="1">
    <source>
        <dbReference type="Pfam" id="PF13614"/>
    </source>
</evidence>
<evidence type="ECO:0000313" key="2">
    <source>
        <dbReference type="EMBL" id="SEM94241.1"/>
    </source>
</evidence>
<dbReference type="GO" id="GO:0005829">
    <property type="term" value="C:cytosol"/>
    <property type="evidence" value="ECO:0007669"/>
    <property type="project" value="TreeGrafter"/>
</dbReference>
<dbReference type="GO" id="GO:0005524">
    <property type="term" value="F:ATP binding"/>
    <property type="evidence" value="ECO:0007669"/>
    <property type="project" value="TreeGrafter"/>
</dbReference>
<reference evidence="3" key="1">
    <citation type="submission" date="2016-10" db="EMBL/GenBank/DDBJ databases">
        <authorList>
            <person name="Varghese N."/>
            <person name="Submissions S."/>
        </authorList>
    </citation>
    <scope>NUCLEOTIDE SEQUENCE [LARGE SCALE GENOMIC DNA]</scope>
    <source>
        <strain evidence="3">B48,IBRC-M 10115,DSM 25386,CECT 8001</strain>
    </source>
</reference>
<evidence type="ECO:0000313" key="3">
    <source>
        <dbReference type="Proteomes" id="UP000198553"/>
    </source>
</evidence>
<dbReference type="OrthoDB" id="9794577at2"/>
<dbReference type="SUPFAM" id="SSF52540">
    <property type="entry name" value="P-loop containing nucleoside triphosphate hydrolases"/>
    <property type="match status" value="1"/>
</dbReference>
<dbReference type="STRING" id="930146.SAMN05192533_10781"/>
<protein>
    <submittedName>
        <fullName evidence="2">Pilus assembly protein CpaE</fullName>
    </submittedName>
</protein>
<accession>A0A1H8CG35</accession>